<reference evidence="10" key="1">
    <citation type="submission" date="2023-01" db="EMBL/GenBank/DDBJ databases">
        <title>Metagenome sequencing of chrysophaentin producing Chrysophaeum taylorii.</title>
        <authorList>
            <person name="Davison J."/>
            <person name="Bewley C."/>
        </authorList>
    </citation>
    <scope>NUCLEOTIDE SEQUENCE</scope>
    <source>
        <strain evidence="10">NIES-1699</strain>
    </source>
</reference>
<evidence type="ECO:0000259" key="9">
    <source>
        <dbReference type="PROSITE" id="PS50893"/>
    </source>
</evidence>
<evidence type="ECO:0000256" key="8">
    <source>
        <dbReference type="SAM" id="Phobius"/>
    </source>
</evidence>
<organism evidence="10 11">
    <name type="scientific">Chrysophaeum taylorii</name>
    <dbReference type="NCBI Taxonomy" id="2483200"/>
    <lineage>
        <taxon>Eukaryota</taxon>
        <taxon>Sar</taxon>
        <taxon>Stramenopiles</taxon>
        <taxon>Ochrophyta</taxon>
        <taxon>Pelagophyceae</taxon>
        <taxon>Pelagomonadales</taxon>
        <taxon>Pelagomonadaceae</taxon>
        <taxon>Chrysophaeum</taxon>
    </lineage>
</organism>
<feature type="transmembrane region" description="Helical" evidence="8">
    <location>
        <begin position="394"/>
        <end position="417"/>
    </location>
</feature>
<dbReference type="EMBL" id="JAQMWT010000406">
    <property type="protein sequence ID" value="KAJ8601760.1"/>
    <property type="molecule type" value="Genomic_DNA"/>
</dbReference>
<comment type="caution">
    <text evidence="10">The sequence shown here is derived from an EMBL/GenBank/DDBJ whole genome shotgun (WGS) entry which is preliminary data.</text>
</comment>
<feature type="transmembrane region" description="Helical" evidence="8">
    <location>
        <begin position="362"/>
        <end position="388"/>
    </location>
</feature>
<dbReference type="GO" id="GO:0140359">
    <property type="term" value="F:ABC-type transporter activity"/>
    <property type="evidence" value="ECO:0007669"/>
    <property type="project" value="InterPro"/>
</dbReference>
<name>A0AAD7UBJ0_9STRA</name>
<keyword evidence="5" id="KW-0067">ATP-binding</keyword>
<evidence type="ECO:0000256" key="1">
    <source>
        <dbReference type="ARBA" id="ARBA00004141"/>
    </source>
</evidence>
<keyword evidence="6 8" id="KW-1133">Transmembrane helix</keyword>
<sequence length="608" mass="63576">MALAFSNISVVAARGRLVVDDVGGDVRAGELLVILGPSGSGKTSLLSVLAGEVLPVAGGVVVVSGQVGYVPQRDRLLPFVTVEETLRFASELRSGYYSPEVVEEVLETLGLGVVRETPVGSAERRGISGGEAKRLALGVELVNAADVVLCDEPTTGLDAKTALGVARLLSKVSKTVAVAATVHQPSTRIWALFDQLLVLSTAGRAIYAGPAADAETAAARLVGRPPDVPIAEFLLDVADEDLPKVATRSVAPTSSHSSRMAAPILVQVRVLLTRAVLSNRRSPTATYAALARSATMGLVIGGLYSHGCANDQRGVADRTGAIFFVLVNQGFSALSSIRVFLDERLVFLHESRRGAYGTLPYFIAKTLAEVPYQIAFATIFAGLAYFLAGLRLDLASAAVVVLATLVAESLALAVGAASPDPKTALALCPVVLSISLLFAGFLVSLDSLPPLLAPLRALSFFKHAFAALLKIEFANLETLTCTDADRDALATRLSEAGAPRALLKKITLPCPVPDGKTHVARVLGDAAAAKPFAKADLPPLLLLFFLFRTVAYLALARRARAAAALAAKIYEAPPNGEGGGRLGPRDAGSRISTTIMRASSWRSGPKHD</sequence>
<evidence type="ECO:0000256" key="7">
    <source>
        <dbReference type="ARBA" id="ARBA00023136"/>
    </source>
</evidence>
<dbReference type="GO" id="GO:0016887">
    <property type="term" value="F:ATP hydrolysis activity"/>
    <property type="evidence" value="ECO:0007669"/>
    <property type="project" value="InterPro"/>
</dbReference>
<dbReference type="AlphaFoldDB" id="A0AAD7UBJ0"/>
<feature type="domain" description="ABC transporter" evidence="9">
    <location>
        <begin position="3"/>
        <end position="235"/>
    </location>
</feature>
<dbReference type="PANTHER" id="PTHR48041">
    <property type="entry name" value="ABC TRANSPORTER G FAMILY MEMBER 28"/>
    <property type="match status" value="1"/>
</dbReference>
<dbReference type="SUPFAM" id="SSF52540">
    <property type="entry name" value="P-loop containing nucleoside triphosphate hydrolases"/>
    <property type="match status" value="1"/>
</dbReference>
<dbReference type="InterPro" id="IPR027417">
    <property type="entry name" value="P-loop_NTPase"/>
</dbReference>
<evidence type="ECO:0000256" key="4">
    <source>
        <dbReference type="ARBA" id="ARBA00022741"/>
    </source>
</evidence>
<evidence type="ECO:0000313" key="11">
    <source>
        <dbReference type="Proteomes" id="UP001230188"/>
    </source>
</evidence>
<feature type="transmembrane region" description="Helical" evidence="8">
    <location>
        <begin position="537"/>
        <end position="555"/>
    </location>
</feature>
<protein>
    <recommendedName>
        <fullName evidence="9">ABC transporter domain-containing protein</fullName>
    </recommendedName>
</protein>
<keyword evidence="11" id="KW-1185">Reference proteome</keyword>
<gene>
    <name evidence="10" type="ORF">CTAYLR_006762</name>
</gene>
<dbReference type="InterPro" id="IPR050352">
    <property type="entry name" value="ABCG_transporters"/>
</dbReference>
<dbReference type="GO" id="GO:0016020">
    <property type="term" value="C:membrane"/>
    <property type="evidence" value="ECO:0007669"/>
    <property type="project" value="UniProtKB-SubCell"/>
</dbReference>
<feature type="transmembrane region" description="Helical" evidence="8">
    <location>
        <begin position="424"/>
        <end position="445"/>
    </location>
</feature>
<dbReference type="PROSITE" id="PS50893">
    <property type="entry name" value="ABC_TRANSPORTER_2"/>
    <property type="match status" value="1"/>
</dbReference>
<dbReference type="PANTHER" id="PTHR48041:SF91">
    <property type="entry name" value="ABC TRANSPORTER G FAMILY MEMBER 28"/>
    <property type="match status" value="1"/>
</dbReference>
<dbReference type="InterPro" id="IPR017871">
    <property type="entry name" value="ABC_transporter-like_CS"/>
</dbReference>
<proteinExistence type="predicted"/>
<dbReference type="Pfam" id="PF00005">
    <property type="entry name" value="ABC_tran"/>
    <property type="match status" value="1"/>
</dbReference>
<dbReference type="InterPro" id="IPR003593">
    <property type="entry name" value="AAA+_ATPase"/>
</dbReference>
<evidence type="ECO:0000313" key="10">
    <source>
        <dbReference type="EMBL" id="KAJ8601760.1"/>
    </source>
</evidence>
<dbReference type="Proteomes" id="UP001230188">
    <property type="component" value="Unassembled WGS sequence"/>
</dbReference>
<accession>A0AAD7UBJ0</accession>
<keyword evidence="4" id="KW-0547">Nucleotide-binding</keyword>
<dbReference type="SMART" id="SM00382">
    <property type="entry name" value="AAA"/>
    <property type="match status" value="1"/>
</dbReference>
<keyword evidence="2" id="KW-0813">Transport</keyword>
<dbReference type="PROSITE" id="PS00211">
    <property type="entry name" value="ABC_TRANSPORTER_1"/>
    <property type="match status" value="1"/>
</dbReference>
<dbReference type="Gene3D" id="3.40.50.300">
    <property type="entry name" value="P-loop containing nucleotide triphosphate hydrolases"/>
    <property type="match status" value="1"/>
</dbReference>
<keyword evidence="3 8" id="KW-0812">Transmembrane</keyword>
<feature type="transmembrane region" description="Helical" evidence="8">
    <location>
        <begin position="321"/>
        <end position="341"/>
    </location>
</feature>
<evidence type="ECO:0000256" key="2">
    <source>
        <dbReference type="ARBA" id="ARBA00022448"/>
    </source>
</evidence>
<dbReference type="InterPro" id="IPR003439">
    <property type="entry name" value="ABC_transporter-like_ATP-bd"/>
</dbReference>
<evidence type="ECO:0000256" key="6">
    <source>
        <dbReference type="ARBA" id="ARBA00022989"/>
    </source>
</evidence>
<dbReference type="Pfam" id="PF01061">
    <property type="entry name" value="ABC2_membrane"/>
    <property type="match status" value="1"/>
</dbReference>
<comment type="subcellular location">
    <subcellularLocation>
        <location evidence="1">Membrane</location>
        <topology evidence="1">Multi-pass membrane protein</topology>
    </subcellularLocation>
</comment>
<dbReference type="InterPro" id="IPR013525">
    <property type="entry name" value="ABC2_TM"/>
</dbReference>
<keyword evidence="7 8" id="KW-0472">Membrane</keyword>
<evidence type="ECO:0000256" key="5">
    <source>
        <dbReference type="ARBA" id="ARBA00022840"/>
    </source>
</evidence>
<dbReference type="GO" id="GO:0005524">
    <property type="term" value="F:ATP binding"/>
    <property type="evidence" value="ECO:0007669"/>
    <property type="project" value="UniProtKB-KW"/>
</dbReference>
<evidence type="ECO:0000256" key="3">
    <source>
        <dbReference type="ARBA" id="ARBA00022692"/>
    </source>
</evidence>